<dbReference type="AlphaFoldDB" id="A0A1G7M537"/>
<dbReference type="Proteomes" id="UP000324020">
    <property type="component" value="Unassembled WGS sequence"/>
</dbReference>
<evidence type="ECO:0000313" key="8">
    <source>
        <dbReference type="Proteomes" id="UP000324020"/>
    </source>
</evidence>
<evidence type="ECO:0000256" key="1">
    <source>
        <dbReference type="ARBA" id="ARBA00005417"/>
    </source>
</evidence>
<dbReference type="OrthoDB" id="87732at2157"/>
<feature type="region of interest" description="Disordered" evidence="5">
    <location>
        <begin position="304"/>
        <end position="327"/>
    </location>
</feature>
<keyword evidence="4 7" id="KW-0067">ATP-binding</keyword>
<keyword evidence="3" id="KW-0547">Nucleotide-binding</keyword>
<evidence type="ECO:0000256" key="4">
    <source>
        <dbReference type="ARBA" id="ARBA00022840"/>
    </source>
</evidence>
<keyword evidence="8" id="KW-1185">Reference proteome</keyword>
<reference evidence="7 8" key="1">
    <citation type="submission" date="2016-10" db="EMBL/GenBank/DDBJ databases">
        <authorList>
            <person name="Varghese N."/>
            <person name="Submissions S."/>
        </authorList>
    </citation>
    <scope>NUCLEOTIDE SEQUENCE [LARGE SCALE GENOMIC DNA]</scope>
    <source>
        <strain evidence="7 8">CGMCC 1.3527</strain>
    </source>
</reference>
<dbReference type="PANTHER" id="PTHR43335">
    <property type="entry name" value="ABC TRANSPORTER, ATP-BINDING PROTEIN"/>
    <property type="match status" value="1"/>
</dbReference>
<dbReference type="InterPro" id="IPR003593">
    <property type="entry name" value="AAA+_ATPase"/>
</dbReference>
<evidence type="ECO:0000256" key="3">
    <source>
        <dbReference type="ARBA" id="ARBA00022741"/>
    </source>
</evidence>
<sequence>MVAIRTRGLSKRYSGGLFGSDVTAVSDLDLTVERGEVYGFLGPNGAGKSTTIDMLLNYSYPTEGTVEIFGENIQENPEVIDRRVGVVPEGYGLYDRLSGRRNLEFAIEWQNASDDPAHLLARVGLDADDADRPVGDYSKGMTQRLALAMALVDDPDLLVLDEPSSGLDPNGIRRLRDIIREEASDGTTVFFSSHVLSQVEAVCDRVGILDDGELVAVDTVAGLRETAGASSTLTLTMENPPSPDVVRSDGVSAVDVRGKQLRVTCADARAKAEIIARLVERGHNPIDVGSEEASLSEIFGDYVRGGSAHDDGETATERNTPQQEVAT</sequence>
<dbReference type="InterPro" id="IPR027417">
    <property type="entry name" value="P-loop_NTPase"/>
</dbReference>
<dbReference type="Gene3D" id="3.40.50.300">
    <property type="entry name" value="P-loop containing nucleotide triphosphate hydrolases"/>
    <property type="match status" value="1"/>
</dbReference>
<dbReference type="Pfam" id="PF00005">
    <property type="entry name" value="ABC_tran"/>
    <property type="match status" value="1"/>
</dbReference>
<evidence type="ECO:0000256" key="2">
    <source>
        <dbReference type="ARBA" id="ARBA00022448"/>
    </source>
</evidence>
<dbReference type="InterPro" id="IPR003439">
    <property type="entry name" value="ABC_transporter-like_ATP-bd"/>
</dbReference>
<dbReference type="GO" id="GO:0016887">
    <property type="term" value="F:ATP hydrolysis activity"/>
    <property type="evidence" value="ECO:0007669"/>
    <property type="project" value="InterPro"/>
</dbReference>
<dbReference type="CDD" id="cd03230">
    <property type="entry name" value="ABC_DR_subfamily_A"/>
    <property type="match status" value="1"/>
</dbReference>
<dbReference type="SUPFAM" id="SSF52540">
    <property type="entry name" value="P-loop containing nucleoside triphosphate hydrolases"/>
    <property type="match status" value="1"/>
</dbReference>
<protein>
    <submittedName>
        <fullName evidence="7">ABC-2 type transport system ATP-binding protein</fullName>
    </submittedName>
</protein>
<evidence type="ECO:0000259" key="6">
    <source>
        <dbReference type="PROSITE" id="PS50893"/>
    </source>
</evidence>
<evidence type="ECO:0000256" key="5">
    <source>
        <dbReference type="SAM" id="MobiDB-lite"/>
    </source>
</evidence>
<dbReference type="GO" id="GO:0005524">
    <property type="term" value="F:ATP binding"/>
    <property type="evidence" value="ECO:0007669"/>
    <property type="project" value="UniProtKB-KW"/>
</dbReference>
<dbReference type="RefSeq" id="WP_149798551.1">
    <property type="nucleotide sequence ID" value="NZ_FNBO01000005.1"/>
</dbReference>
<dbReference type="PANTHER" id="PTHR43335:SF4">
    <property type="entry name" value="ABC TRANSPORTER, ATP-BINDING PROTEIN"/>
    <property type="match status" value="1"/>
</dbReference>
<keyword evidence="2" id="KW-0813">Transport</keyword>
<name>A0A1G7M537_9EURY</name>
<dbReference type="PROSITE" id="PS50893">
    <property type="entry name" value="ABC_TRANSPORTER_2"/>
    <property type="match status" value="1"/>
</dbReference>
<feature type="domain" description="ABC transporter" evidence="6">
    <location>
        <begin position="4"/>
        <end position="236"/>
    </location>
</feature>
<organism evidence="7 8">
    <name type="scientific">Halorubrum xinjiangense</name>
    <dbReference type="NCBI Taxonomy" id="261291"/>
    <lineage>
        <taxon>Archaea</taxon>
        <taxon>Methanobacteriati</taxon>
        <taxon>Methanobacteriota</taxon>
        <taxon>Stenosarchaea group</taxon>
        <taxon>Halobacteria</taxon>
        <taxon>Halobacteriales</taxon>
        <taxon>Haloferacaceae</taxon>
        <taxon>Halorubrum</taxon>
    </lineage>
</organism>
<dbReference type="EMBL" id="FNBO01000005">
    <property type="protein sequence ID" value="SDF56299.1"/>
    <property type="molecule type" value="Genomic_DNA"/>
</dbReference>
<evidence type="ECO:0000313" key="7">
    <source>
        <dbReference type="EMBL" id="SDF56299.1"/>
    </source>
</evidence>
<accession>A0A1G7M537</accession>
<proteinExistence type="inferred from homology"/>
<dbReference type="SMART" id="SM00382">
    <property type="entry name" value="AAA"/>
    <property type="match status" value="1"/>
</dbReference>
<feature type="compositionally biased region" description="Polar residues" evidence="5">
    <location>
        <begin position="317"/>
        <end position="327"/>
    </location>
</feature>
<gene>
    <name evidence="7" type="ORF">SAMN04488067_105203</name>
</gene>
<comment type="similarity">
    <text evidence="1">Belongs to the ABC transporter superfamily.</text>
</comment>
<feature type="compositionally biased region" description="Basic and acidic residues" evidence="5">
    <location>
        <begin position="307"/>
        <end position="316"/>
    </location>
</feature>